<sequence length="74" mass="7433">MPNDKRKGTGEPGWTKEEKGQGASTSNKAGAAGEAGDAVPKAGYGGDERAATEAAAAQVQEDSDGKAGPDDRKE</sequence>
<protein>
    <submittedName>
        <fullName evidence="2">Uncharacterized protein</fullName>
    </submittedName>
</protein>
<keyword evidence="3" id="KW-1185">Reference proteome</keyword>
<dbReference type="EMBL" id="JAETWB010000039">
    <property type="protein sequence ID" value="MBL6081885.1"/>
    <property type="molecule type" value="Genomic_DNA"/>
</dbReference>
<evidence type="ECO:0000313" key="2">
    <source>
        <dbReference type="EMBL" id="MBL6081885.1"/>
    </source>
</evidence>
<feature type="compositionally biased region" description="Basic and acidic residues" evidence="1">
    <location>
        <begin position="63"/>
        <end position="74"/>
    </location>
</feature>
<organism evidence="2 3">
    <name type="scientific">Belnapia arida</name>
    <dbReference type="NCBI Taxonomy" id="2804533"/>
    <lineage>
        <taxon>Bacteria</taxon>
        <taxon>Pseudomonadati</taxon>
        <taxon>Pseudomonadota</taxon>
        <taxon>Alphaproteobacteria</taxon>
        <taxon>Acetobacterales</taxon>
        <taxon>Roseomonadaceae</taxon>
        <taxon>Belnapia</taxon>
    </lineage>
</organism>
<proteinExistence type="predicted"/>
<accession>A0ABS1UBH6</accession>
<feature type="region of interest" description="Disordered" evidence="1">
    <location>
        <begin position="1"/>
        <end position="74"/>
    </location>
</feature>
<dbReference type="Proteomes" id="UP000660885">
    <property type="component" value="Unassembled WGS sequence"/>
</dbReference>
<feature type="compositionally biased region" description="Basic and acidic residues" evidence="1">
    <location>
        <begin position="1"/>
        <end position="20"/>
    </location>
</feature>
<name>A0ABS1UBH6_9PROT</name>
<dbReference type="RefSeq" id="WP_202835097.1">
    <property type="nucleotide sequence ID" value="NZ_JAETWB010000039.1"/>
</dbReference>
<comment type="caution">
    <text evidence="2">The sequence shown here is derived from an EMBL/GenBank/DDBJ whole genome shotgun (WGS) entry which is preliminary data.</text>
</comment>
<reference evidence="2 3" key="1">
    <citation type="submission" date="2021-01" db="EMBL/GenBank/DDBJ databases">
        <title>Belnapia mucosa sp. nov. and Belnapia arida sp. nov., isolated from the Tabernas Desert (Almeria, Spain).</title>
        <authorList>
            <person name="Molina-Menor E."/>
            <person name="Vidal-Verdu A."/>
            <person name="Calonge A."/>
            <person name="Satari L."/>
            <person name="Pereto J."/>
            <person name="Porcar M."/>
        </authorList>
    </citation>
    <scope>NUCLEOTIDE SEQUENCE [LARGE SCALE GENOMIC DNA]</scope>
    <source>
        <strain evidence="2 3">T18</strain>
    </source>
</reference>
<gene>
    <name evidence="2" type="ORF">JMJ56_28275</name>
</gene>
<evidence type="ECO:0000313" key="3">
    <source>
        <dbReference type="Proteomes" id="UP000660885"/>
    </source>
</evidence>
<evidence type="ECO:0000256" key="1">
    <source>
        <dbReference type="SAM" id="MobiDB-lite"/>
    </source>
</evidence>